<dbReference type="GO" id="GO:0016286">
    <property type="term" value="F:small conductance calcium-activated potassium channel activity"/>
    <property type="evidence" value="ECO:0007669"/>
    <property type="project" value="InterPro"/>
</dbReference>
<dbReference type="SUPFAM" id="SSF81327">
    <property type="entry name" value="Small-conductance potassium channel"/>
    <property type="match status" value="1"/>
</dbReference>
<evidence type="ECO:0000256" key="5">
    <source>
        <dbReference type="ARBA" id="ARBA00023065"/>
    </source>
</evidence>
<evidence type="ECO:0000256" key="7">
    <source>
        <dbReference type="ARBA" id="ARBA00023303"/>
    </source>
</evidence>
<dbReference type="SUPFAM" id="SSF81324">
    <property type="entry name" value="Voltage-gated potassium channels"/>
    <property type="match status" value="1"/>
</dbReference>
<protein>
    <recommendedName>
        <fullName evidence="10">Calmodulin-binding domain-containing protein</fullName>
    </recommendedName>
</protein>
<feature type="region of interest" description="Disordered" evidence="9">
    <location>
        <begin position="271"/>
        <end position="334"/>
    </location>
</feature>
<dbReference type="Proteomes" id="UP001372834">
    <property type="component" value="Unassembled WGS sequence"/>
</dbReference>
<keyword evidence="3" id="KW-0812">Transmembrane</keyword>
<feature type="domain" description="Calmodulin-binding" evidence="10">
    <location>
        <begin position="102"/>
        <end position="178"/>
    </location>
</feature>
<proteinExistence type="predicted"/>
<evidence type="ECO:0000313" key="11">
    <source>
        <dbReference type="EMBL" id="KAK6643751.1"/>
    </source>
</evidence>
<dbReference type="FunFam" id="1.10.287.70:FF:000022">
    <property type="entry name" value="Small conductance calcium-activated potassium channel, isoform O"/>
    <property type="match status" value="1"/>
</dbReference>
<dbReference type="Gene3D" id="1.10.287.70">
    <property type="match status" value="1"/>
</dbReference>
<evidence type="ECO:0000256" key="9">
    <source>
        <dbReference type="SAM" id="MobiDB-lite"/>
    </source>
</evidence>
<feature type="coiled-coil region" evidence="8">
    <location>
        <begin position="183"/>
        <end position="210"/>
    </location>
</feature>
<evidence type="ECO:0000256" key="3">
    <source>
        <dbReference type="ARBA" id="ARBA00022692"/>
    </source>
</evidence>
<dbReference type="GO" id="GO:0005516">
    <property type="term" value="F:calmodulin binding"/>
    <property type="evidence" value="ECO:0007669"/>
    <property type="project" value="InterPro"/>
</dbReference>
<reference evidence="11 12" key="1">
    <citation type="submission" date="2023-10" db="EMBL/GenBank/DDBJ databases">
        <title>Genomes of two closely related lineages of the louse Polyplax serrata with different host specificities.</title>
        <authorList>
            <person name="Martinu J."/>
            <person name="Tarabai H."/>
            <person name="Stefka J."/>
            <person name="Hypsa V."/>
        </authorList>
    </citation>
    <scope>NUCLEOTIDE SEQUENCE [LARGE SCALE GENOMIC DNA]</scope>
    <source>
        <strain evidence="11">HR10_N</strain>
    </source>
</reference>
<evidence type="ECO:0000259" key="10">
    <source>
        <dbReference type="SMART" id="SM01053"/>
    </source>
</evidence>
<keyword evidence="8" id="KW-0175">Coiled coil</keyword>
<comment type="caution">
    <text evidence="11">The sequence shown here is derived from an EMBL/GenBank/DDBJ whole genome shotgun (WGS) entry which is preliminary data.</text>
</comment>
<dbReference type="InterPro" id="IPR036122">
    <property type="entry name" value="CaM-bd_dom_sf"/>
</dbReference>
<keyword evidence="4" id="KW-1133">Transmembrane helix</keyword>
<dbReference type="InterPro" id="IPR004178">
    <property type="entry name" value="CaM-bd_dom"/>
</dbReference>
<comment type="subcellular location">
    <subcellularLocation>
        <location evidence="1">Membrane</location>
        <topology evidence="1">Multi-pass membrane protein</topology>
    </subcellularLocation>
</comment>
<dbReference type="EMBL" id="JAWJWE010000001">
    <property type="protein sequence ID" value="KAK6643751.1"/>
    <property type="molecule type" value="Genomic_DNA"/>
</dbReference>
<evidence type="ECO:0000313" key="12">
    <source>
        <dbReference type="Proteomes" id="UP001372834"/>
    </source>
</evidence>
<organism evidence="11 12">
    <name type="scientific">Polyplax serrata</name>
    <name type="common">Common mouse louse</name>
    <dbReference type="NCBI Taxonomy" id="468196"/>
    <lineage>
        <taxon>Eukaryota</taxon>
        <taxon>Metazoa</taxon>
        <taxon>Ecdysozoa</taxon>
        <taxon>Arthropoda</taxon>
        <taxon>Hexapoda</taxon>
        <taxon>Insecta</taxon>
        <taxon>Pterygota</taxon>
        <taxon>Neoptera</taxon>
        <taxon>Paraneoptera</taxon>
        <taxon>Psocodea</taxon>
        <taxon>Troctomorpha</taxon>
        <taxon>Phthiraptera</taxon>
        <taxon>Anoplura</taxon>
        <taxon>Polyplacidae</taxon>
        <taxon>Polyplax</taxon>
    </lineage>
</organism>
<dbReference type="SMART" id="SM01053">
    <property type="entry name" value="CaMBD"/>
    <property type="match status" value="1"/>
</dbReference>
<evidence type="ECO:0000256" key="1">
    <source>
        <dbReference type="ARBA" id="ARBA00004141"/>
    </source>
</evidence>
<evidence type="ECO:0000256" key="4">
    <source>
        <dbReference type="ARBA" id="ARBA00022989"/>
    </source>
</evidence>
<accession>A0AAN8XPM0</accession>
<gene>
    <name evidence="11" type="ORF">RUM43_000014</name>
</gene>
<feature type="compositionally biased region" description="Acidic residues" evidence="9">
    <location>
        <begin position="40"/>
        <end position="68"/>
    </location>
</feature>
<dbReference type="InterPro" id="IPR015449">
    <property type="entry name" value="K_chnl_Ca-activ_SK"/>
</dbReference>
<dbReference type="AlphaFoldDB" id="A0AAN8XPM0"/>
<evidence type="ECO:0000256" key="2">
    <source>
        <dbReference type="ARBA" id="ARBA00022448"/>
    </source>
</evidence>
<evidence type="ECO:0000256" key="8">
    <source>
        <dbReference type="SAM" id="Coils"/>
    </source>
</evidence>
<feature type="region of interest" description="Disordered" evidence="9">
    <location>
        <begin position="39"/>
        <end position="68"/>
    </location>
</feature>
<feature type="compositionally biased region" description="Pro residues" evidence="9">
    <location>
        <begin position="271"/>
        <end position="282"/>
    </location>
</feature>
<sequence length="334" mass="36635">MWLIAITFLSVGFGDIVPNTYCGRGIAVTSYNGNNAVVVVDDDDDDDDDGDGDGNDDNDDNDDDDDDDVDDGAGCTALLVAVVSRKMELTRAEKHVHNFMMDTQLTKRLKNAAANVLRETWLIYKYTRLVKRVNPGRVRTHQRKFLLAIYALRKVKMDQRKLMDNANTVTDMAKTQNSVYEIVSDMSSRQDTLEERLTSLEDKLSSIQEQVDYLPEKISRYLTQLFEKTDPRKNFLHPDAAVGVHVPGATATGTVTSSQISNSMATSCLPCPSPSALQPPPQSQISPASLTHSKSVPTGSGAYQWPPSPALPSVSSRTPKLIPETLSPTAPESS</sequence>
<dbReference type="Pfam" id="PF02888">
    <property type="entry name" value="CaMBD"/>
    <property type="match status" value="1"/>
</dbReference>
<keyword evidence="7" id="KW-0407">Ion channel</keyword>
<dbReference type="GO" id="GO:0016020">
    <property type="term" value="C:membrane"/>
    <property type="evidence" value="ECO:0007669"/>
    <property type="project" value="UniProtKB-SubCell"/>
</dbReference>
<keyword evidence="5" id="KW-0406">Ion transport</keyword>
<keyword evidence="2" id="KW-0813">Transport</keyword>
<name>A0AAN8XPM0_POLSC</name>
<keyword evidence="6" id="KW-0472">Membrane</keyword>
<evidence type="ECO:0000256" key="6">
    <source>
        <dbReference type="ARBA" id="ARBA00023136"/>
    </source>
</evidence>
<dbReference type="PANTHER" id="PTHR10153">
    <property type="entry name" value="SMALL CONDUCTANCE CALCIUM-ACTIVATED POTASSIUM CHANNEL"/>
    <property type="match status" value="1"/>
</dbReference>